<evidence type="ECO:0000256" key="1">
    <source>
        <dbReference type="SAM" id="MobiDB-lite"/>
    </source>
</evidence>
<name>A0A976R853_9VIRU</name>
<feature type="compositionally biased region" description="Polar residues" evidence="1">
    <location>
        <begin position="16"/>
        <end position="26"/>
    </location>
</feature>
<evidence type="ECO:0000313" key="2">
    <source>
        <dbReference type="EMBL" id="UPW41445.1"/>
    </source>
</evidence>
<feature type="region of interest" description="Disordered" evidence="1">
    <location>
        <begin position="1"/>
        <end position="38"/>
    </location>
</feature>
<protein>
    <submittedName>
        <fullName evidence="2">DNA pilot protein</fullName>
    </submittedName>
</protein>
<reference evidence="2" key="1">
    <citation type="submission" date="2022-02" db="EMBL/GenBank/DDBJ databases">
        <title>Towards deciphering the DNA virus diversity associated with rodent species in the families Cricetidae and Heteromyidae.</title>
        <authorList>
            <person name="Lund M."/>
            <person name="Larsen B.B."/>
            <person name="Gryseels S."/>
            <person name="Kraberger S."/>
            <person name="Rowsey D.M."/>
            <person name="Steger L."/>
            <person name="Yule K.M."/>
            <person name="Upham N.S."/>
            <person name="Worobey M."/>
            <person name="Van Doorslaer K."/>
            <person name="Varsani A."/>
        </authorList>
    </citation>
    <scope>NUCLEOTIDE SEQUENCE</scope>
    <source>
        <strain evidence="2">UA23Rod_1392</strain>
    </source>
</reference>
<organism evidence="2">
    <name type="scientific">Dipodfec virus UA23Rod_1392</name>
    <dbReference type="NCBI Taxonomy" id="2929332"/>
    <lineage>
        <taxon>Viruses</taxon>
        <taxon>Monodnaviria</taxon>
        <taxon>Sangervirae</taxon>
        <taxon>Phixviricota</taxon>
        <taxon>Malgrandaviricetes</taxon>
        <taxon>Petitvirales</taxon>
        <taxon>Microviridae</taxon>
    </lineage>
</organism>
<dbReference type="EMBL" id="OM869603">
    <property type="protein sequence ID" value="UPW41445.1"/>
    <property type="molecule type" value="Genomic_DNA"/>
</dbReference>
<accession>A0A976R853</accession>
<proteinExistence type="predicted"/>
<sequence>MPFGSVQVASYGAQDNPENSWWSRNAPSWLGGDPTGAEQSFNAAQADINREWSAEQAELNRRFNAEEALKNRQYQTEMSNTAYQRAVSDMRAAGLNPYLAYGQGGASTPAGSVASGSAASGSAASAGRSSKNFVGEFLDFVGSVADVASMFVMKGKVPERRQIGFMR</sequence>